<evidence type="ECO:0000313" key="2">
    <source>
        <dbReference type="Proteomes" id="UP000618943"/>
    </source>
</evidence>
<sequence length="140" mass="15877">MPVVAINMMNAFTIEKLRDNAISNEQIIEGLEKQEMENWKEIDATLNFDDLVALYQNDRNALESALMDGYSVKFLTFNGLKNLLKMRLHKIEGEDFQICDTGLTHLSLSSGELAILQQMLSINWSIEGNTNDPTINVLLK</sequence>
<accession>A0ABS1HAM0</accession>
<comment type="caution">
    <text evidence="1">The sequence shown here is derived from an EMBL/GenBank/DDBJ whole genome shotgun (WGS) entry which is preliminary data.</text>
</comment>
<evidence type="ECO:0000313" key="1">
    <source>
        <dbReference type="EMBL" id="MBK3496451.1"/>
    </source>
</evidence>
<name>A0ABS1HAM0_9BACL</name>
<dbReference type="Proteomes" id="UP000618943">
    <property type="component" value="Unassembled WGS sequence"/>
</dbReference>
<protein>
    <submittedName>
        <fullName evidence="1">Uncharacterized protein</fullName>
    </submittedName>
</protein>
<proteinExistence type="predicted"/>
<gene>
    <name evidence="1" type="ORF">JFL43_16615</name>
</gene>
<dbReference type="EMBL" id="JAEOAH010000031">
    <property type="protein sequence ID" value="MBK3496451.1"/>
    <property type="molecule type" value="Genomic_DNA"/>
</dbReference>
<keyword evidence="2" id="KW-1185">Reference proteome</keyword>
<reference evidence="1 2" key="1">
    <citation type="submission" date="2020-12" db="EMBL/GenBank/DDBJ databases">
        <title>YIM B01967 draft genome.</title>
        <authorList>
            <person name="Yan X."/>
        </authorList>
    </citation>
    <scope>NUCLEOTIDE SEQUENCE [LARGE SCALE GENOMIC DNA]</scope>
    <source>
        <strain evidence="1 2">YIM B01967</strain>
    </source>
</reference>
<organism evidence="1 2">
    <name type="scientific">Viridibacillus soli</name>
    <dbReference type="NCBI Taxonomy" id="2798301"/>
    <lineage>
        <taxon>Bacteria</taxon>
        <taxon>Bacillati</taxon>
        <taxon>Bacillota</taxon>
        <taxon>Bacilli</taxon>
        <taxon>Bacillales</taxon>
        <taxon>Caryophanaceae</taxon>
        <taxon>Viridibacillus</taxon>
    </lineage>
</organism>
<dbReference type="RefSeq" id="WP_200749914.1">
    <property type="nucleotide sequence ID" value="NZ_JAEOAH010000031.1"/>
</dbReference>